<gene>
    <name evidence="3" type="ORF">SAMN05216481_10361</name>
</gene>
<dbReference type="InterPro" id="IPR050267">
    <property type="entry name" value="Anti-sigma-factor_SerPK"/>
</dbReference>
<keyword evidence="3" id="KW-0418">Kinase</keyword>
<evidence type="ECO:0000256" key="1">
    <source>
        <dbReference type="ARBA" id="ARBA00022527"/>
    </source>
</evidence>
<dbReference type="InterPro" id="IPR036890">
    <property type="entry name" value="HATPase_C_sf"/>
</dbReference>
<organism evidence="3 4">
    <name type="scientific">Streptomyces radiopugnans</name>
    <dbReference type="NCBI Taxonomy" id="403935"/>
    <lineage>
        <taxon>Bacteria</taxon>
        <taxon>Bacillati</taxon>
        <taxon>Actinomycetota</taxon>
        <taxon>Actinomycetes</taxon>
        <taxon>Kitasatosporales</taxon>
        <taxon>Streptomycetaceae</taxon>
        <taxon>Streptomyces</taxon>
    </lineage>
</organism>
<dbReference type="AlphaFoldDB" id="A0A1H9C6R8"/>
<evidence type="ECO:0000313" key="3">
    <source>
        <dbReference type="EMBL" id="SEP96647.1"/>
    </source>
</evidence>
<dbReference type="PANTHER" id="PTHR35526">
    <property type="entry name" value="ANTI-SIGMA-F FACTOR RSBW-RELATED"/>
    <property type="match status" value="1"/>
</dbReference>
<dbReference type="Pfam" id="PF13581">
    <property type="entry name" value="HATPase_c_2"/>
    <property type="match status" value="1"/>
</dbReference>
<evidence type="ECO:0000259" key="2">
    <source>
        <dbReference type="Pfam" id="PF13581"/>
    </source>
</evidence>
<proteinExistence type="predicted"/>
<sequence>MTVTAPGRPATAVYRLTAPALPTTPRVARDAVAAWLCAAGHHGLLDTARTLVSDVVTNVVVHTRVPHLWVGAAVTRLGAVVSVWDGDQRGVPRPRHAAEDDTGGRGLFLVEALSHAWGVSWTGGTEPAGKRVWFELRASREGT</sequence>
<dbReference type="PANTHER" id="PTHR35526:SF3">
    <property type="entry name" value="ANTI-SIGMA-F FACTOR RSBW"/>
    <property type="match status" value="1"/>
</dbReference>
<dbReference type="STRING" id="403935.SAMN05216481_10361"/>
<dbReference type="Proteomes" id="UP000199055">
    <property type="component" value="Unassembled WGS sequence"/>
</dbReference>
<keyword evidence="3" id="KW-0808">Transferase</keyword>
<accession>A0A1H9C6R8</accession>
<name>A0A1H9C6R8_9ACTN</name>
<dbReference type="InterPro" id="IPR003594">
    <property type="entry name" value="HATPase_dom"/>
</dbReference>
<dbReference type="Gene3D" id="3.30.565.10">
    <property type="entry name" value="Histidine kinase-like ATPase, C-terminal domain"/>
    <property type="match status" value="1"/>
</dbReference>
<protein>
    <submittedName>
        <fullName evidence="3">Anti-sigma regulatory factor (Ser/Thr protein kinase)</fullName>
    </submittedName>
</protein>
<dbReference type="GO" id="GO:0004674">
    <property type="term" value="F:protein serine/threonine kinase activity"/>
    <property type="evidence" value="ECO:0007669"/>
    <property type="project" value="UniProtKB-KW"/>
</dbReference>
<keyword evidence="4" id="KW-1185">Reference proteome</keyword>
<reference evidence="3 4" key="1">
    <citation type="submission" date="2016-10" db="EMBL/GenBank/DDBJ databases">
        <authorList>
            <person name="de Groot N.N."/>
        </authorList>
    </citation>
    <scope>NUCLEOTIDE SEQUENCE [LARGE SCALE GENOMIC DNA]</scope>
    <source>
        <strain evidence="3 4">CGMCC 4.3519</strain>
    </source>
</reference>
<feature type="domain" description="Histidine kinase/HSP90-like ATPase" evidence="2">
    <location>
        <begin position="19"/>
        <end position="133"/>
    </location>
</feature>
<dbReference type="RefSeq" id="WP_093656954.1">
    <property type="nucleotide sequence ID" value="NZ_FOET01000003.1"/>
</dbReference>
<evidence type="ECO:0000313" key="4">
    <source>
        <dbReference type="Proteomes" id="UP000199055"/>
    </source>
</evidence>
<dbReference type="CDD" id="cd16936">
    <property type="entry name" value="HATPase_RsbW-like"/>
    <property type="match status" value="1"/>
</dbReference>
<keyword evidence="1" id="KW-0723">Serine/threonine-protein kinase</keyword>
<dbReference type="EMBL" id="FOET01000003">
    <property type="protein sequence ID" value="SEP96647.1"/>
    <property type="molecule type" value="Genomic_DNA"/>
</dbReference>